<name>A0ABD2AGP4_VESMC</name>
<comment type="caution">
    <text evidence="1">The sequence shown here is derived from an EMBL/GenBank/DDBJ whole genome shotgun (WGS) entry which is preliminary data.</text>
</comment>
<evidence type="ECO:0000313" key="1">
    <source>
        <dbReference type="EMBL" id="KAL2719700.1"/>
    </source>
</evidence>
<organism evidence="1 2">
    <name type="scientific">Vespula maculifrons</name>
    <name type="common">Eastern yellow jacket</name>
    <name type="synonym">Wasp</name>
    <dbReference type="NCBI Taxonomy" id="7453"/>
    <lineage>
        <taxon>Eukaryota</taxon>
        <taxon>Metazoa</taxon>
        <taxon>Ecdysozoa</taxon>
        <taxon>Arthropoda</taxon>
        <taxon>Hexapoda</taxon>
        <taxon>Insecta</taxon>
        <taxon>Pterygota</taxon>
        <taxon>Neoptera</taxon>
        <taxon>Endopterygota</taxon>
        <taxon>Hymenoptera</taxon>
        <taxon>Apocrita</taxon>
        <taxon>Aculeata</taxon>
        <taxon>Vespoidea</taxon>
        <taxon>Vespidae</taxon>
        <taxon>Vespinae</taxon>
        <taxon>Vespula</taxon>
    </lineage>
</organism>
<keyword evidence="2" id="KW-1185">Reference proteome</keyword>
<gene>
    <name evidence="1" type="ORF">V1477_021194</name>
</gene>
<dbReference type="EMBL" id="JAYRBN010000119">
    <property type="protein sequence ID" value="KAL2719700.1"/>
    <property type="molecule type" value="Genomic_DNA"/>
</dbReference>
<protein>
    <submittedName>
        <fullName evidence="1">Uncharacterized protein</fullName>
    </submittedName>
</protein>
<sequence>MLVNLNKKQRIEVSKCKLKGRLLGRKGNAHSDCGVWGMNTSYQRPRDKTSVIPTVAVKLAISQIISKELHEFQLRPPETYLKWHLLFFRTSDGTPYVDSTNVRPSTRLREDVLFIIEPSQILRMIQAAIARRLNILKYSDVDVLQYDLAIKSGIYTLYVGHIIEWGLTEGQIYICSASVAEYLIITPSILEIASIFFECITVWIL</sequence>
<evidence type="ECO:0000313" key="2">
    <source>
        <dbReference type="Proteomes" id="UP001607303"/>
    </source>
</evidence>
<accession>A0ABD2AGP4</accession>
<dbReference type="Proteomes" id="UP001607303">
    <property type="component" value="Unassembled WGS sequence"/>
</dbReference>
<reference evidence="1 2" key="1">
    <citation type="journal article" date="2024" name="Ann. Entomol. Soc. Am.">
        <title>Genomic analyses of the southern and eastern yellowjacket wasps (Hymenoptera: Vespidae) reveal evolutionary signatures of social life.</title>
        <authorList>
            <person name="Catto M.A."/>
            <person name="Caine P.B."/>
            <person name="Orr S.E."/>
            <person name="Hunt B.G."/>
            <person name="Goodisman M.A.D."/>
        </authorList>
    </citation>
    <scope>NUCLEOTIDE SEQUENCE [LARGE SCALE GENOMIC DNA]</scope>
    <source>
        <strain evidence="1">232</strain>
        <tissue evidence="1">Head and thorax</tissue>
    </source>
</reference>
<proteinExistence type="predicted"/>
<dbReference type="AlphaFoldDB" id="A0ABD2AGP4"/>